<evidence type="ECO:0000313" key="5">
    <source>
        <dbReference type="Proteomes" id="UP001163726"/>
    </source>
</evidence>
<feature type="transmembrane region" description="Helical" evidence="3">
    <location>
        <begin position="228"/>
        <end position="248"/>
    </location>
</feature>
<dbReference type="InterPro" id="IPR020904">
    <property type="entry name" value="Sc_DH/Rdtase_CS"/>
</dbReference>
<evidence type="ECO:0000313" key="4">
    <source>
        <dbReference type="EMBL" id="WAJ71489.1"/>
    </source>
</evidence>
<dbReference type="Gene3D" id="3.40.50.720">
    <property type="entry name" value="NAD(P)-binding Rossmann-like Domain"/>
    <property type="match status" value="1"/>
</dbReference>
<name>A0ABY7APJ8_9ALTE</name>
<reference evidence="4" key="1">
    <citation type="submission" date="2022-10" db="EMBL/GenBank/DDBJ databases">
        <title>Catenovulum adriacola sp. nov. isolated in the Harbour of Susak.</title>
        <authorList>
            <person name="Schoch T."/>
            <person name="Reich S.J."/>
            <person name="Stoeferle S."/>
            <person name="Flaiz M."/>
            <person name="Kazda M."/>
            <person name="Riedel C.U."/>
            <person name="Duerre P."/>
        </authorList>
    </citation>
    <scope>NUCLEOTIDE SEQUENCE</scope>
    <source>
        <strain evidence="4">TS8</strain>
    </source>
</reference>
<dbReference type="PANTHER" id="PTHR44196">
    <property type="entry name" value="DEHYDROGENASE/REDUCTASE SDR FAMILY MEMBER 7B"/>
    <property type="match status" value="1"/>
</dbReference>
<dbReference type="PANTHER" id="PTHR44196:SF1">
    <property type="entry name" value="DEHYDROGENASE_REDUCTASE SDR FAMILY MEMBER 7B"/>
    <property type="match status" value="1"/>
</dbReference>
<sequence>MNILITGATSGIGQALALHYLAQANSQDHVFVIGRSQNKLSLLEDKGAISLACDLTQKQAVLNLAADISKRAEHLDLVILNAGNCIYYEPEHNENAANSLSSVLVKNIESNLFTMAYAIDLVLPFLTRSTSRTQAPKLVLMGSLASDFPFTKSQGYGSSKAAVAYLAKSLQVDYPQINVSLVQPGFVKTPLTDKNEFKMPALVSTDQAADAIVSGIENNKSLIRFPTIFSFIIKCLGAFPLGLQLYIAKKMKQ</sequence>
<dbReference type="EMBL" id="CP109965">
    <property type="protein sequence ID" value="WAJ71489.1"/>
    <property type="molecule type" value="Genomic_DNA"/>
</dbReference>
<comment type="similarity">
    <text evidence="1">Belongs to the short-chain dehydrogenases/reductases (SDR) family.</text>
</comment>
<proteinExistence type="inferred from homology"/>
<keyword evidence="3" id="KW-0472">Membrane</keyword>
<evidence type="ECO:0000256" key="2">
    <source>
        <dbReference type="ARBA" id="ARBA00023002"/>
    </source>
</evidence>
<dbReference type="Pfam" id="PF00106">
    <property type="entry name" value="adh_short"/>
    <property type="match status" value="1"/>
</dbReference>
<keyword evidence="2" id="KW-0560">Oxidoreductase</keyword>
<dbReference type="InterPro" id="IPR002347">
    <property type="entry name" value="SDR_fam"/>
</dbReference>
<dbReference type="InterPro" id="IPR036291">
    <property type="entry name" value="NAD(P)-bd_dom_sf"/>
</dbReference>
<dbReference type="PRINTS" id="PR00081">
    <property type="entry name" value="GDHRDH"/>
</dbReference>
<organism evidence="4 5">
    <name type="scientific">Catenovulum adriaticum</name>
    <dbReference type="NCBI Taxonomy" id="2984846"/>
    <lineage>
        <taxon>Bacteria</taxon>
        <taxon>Pseudomonadati</taxon>
        <taxon>Pseudomonadota</taxon>
        <taxon>Gammaproteobacteria</taxon>
        <taxon>Alteromonadales</taxon>
        <taxon>Alteromonadaceae</taxon>
        <taxon>Catenovulum</taxon>
    </lineage>
</organism>
<protein>
    <submittedName>
        <fullName evidence="4">SDR family NAD(P)-dependent oxidoreductase</fullName>
    </submittedName>
</protein>
<accession>A0ABY7APJ8</accession>
<keyword evidence="3" id="KW-0812">Transmembrane</keyword>
<gene>
    <name evidence="4" type="ORF">OLW01_06740</name>
</gene>
<dbReference type="PROSITE" id="PS00061">
    <property type="entry name" value="ADH_SHORT"/>
    <property type="match status" value="1"/>
</dbReference>
<dbReference type="RefSeq" id="WP_268076010.1">
    <property type="nucleotide sequence ID" value="NZ_CP109965.1"/>
</dbReference>
<dbReference type="Proteomes" id="UP001163726">
    <property type="component" value="Chromosome"/>
</dbReference>
<evidence type="ECO:0000256" key="3">
    <source>
        <dbReference type="SAM" id="Phobius"/>
    </source>
</evidence>
<dbReference type="SUPFAM" id="SSF51735">
    <property type="entry name" value="NAD(P)-binding Rossmann-fold domains"/>
    <property type="match status" value="1"/>
</dbReference>
<keyword evidence="3" id="KW-1133">Transmembrane helix</keyword>
<keyword evidence="5" id="KW-1185">Reference proteome</keyword>
<evidence type="ECO:0000256" key="1">
    <source>
        <dbReference type="ARBA" id="ARBA00006484"/>
    </source>
</evidence>